<dbReference type="PANTHER" id="PTHR13238:SF0">
    <property type="entry name" value="CILIA- AND FLAGELLA-ASSOCIATED PROTEIN 298"/>
    <property type="match status" value="1"/>
</dbReference>
<dbReference type="Proteomes" id="UP001085076">
    <property type="component" value="Miscellaneous, Linkage group lg03"/>
</dbReference>
<protein>
    <submittedName>
        <fullName evidence="2">Uncharacterized protein</fullName>
    </submittedName>
</protein>
<sequence length="172" mass="19510">MAVIHVKAEGDEEKQFLYECPCAVMIDEMAQAILEISSFQSHISTLSLHLRRHVLTHHCRESYPDFAVSLDRTLSEAETYASKNQVLHERALSPRLLRDHVRCIEREVQVALSMGLVDSDMPQLSPDGNLPEGTKLFWAGKELSREKRLTEYIGDNEKTKIVVTLKPAHSIS</sequence>
<dbReference type="OrthoDB" id="276065at2759"/>
<organism evidence="2 3">
    <name type="scientific">Dioscorea zingiberensis</name>
    <dbReference type="NCBI Taxonomy" id="325984"/>
    <lineage>
        <taxon>Eukaryota</taxon>
        <taxon>Viridiplantae</taxon>
        <taxon>Streptophyta</taxon>
        <taxon>Embryophyta</taxon>
        <taxon>Tracheophyta</taxon>
        <taxon>Spermatophyta</taxon>
        <taxon>Magnoliopsida</taxon>
        <taxon>Liliopsida</taxon>
        <taxon>Dioscoreales</taxon>
        <taxon>Dioscoreaceae</taxon>
        <taxon>Dioscorea</taxon>
    </lineage>
</organism>
<evidence type="ECO:0000313" key="3">
    <source>
        <dbReference type="Proteomes" id="UP001085076"/>
    </source>
</evidence>
<name>A0A9D5CT66_9LILI</name>
<dbReference type="PANTHER" id="PTHR13238">
    <property type="entry name" value="PROTEIN C21ORF59"/>
    <property type="match status" value="1"/>
</dbReference>
<reference evidence="2" key="1">
    <citation type="submission" date="2021-03" db="EMBL/GenBank/DDBJ databases">
        <authorList>
            <person name="Li Z."/>
            <person name="Yang C."/>
        </authorList>
    </citation>
    <scope>NUCLEOTIDE SEQUENCE</scope>
    <source>
        <strain evidence="2">Dzin_1.0</strain>
        <tissue evidence="2">Leaf</tissue>
    </source>
</reference>
<gene>
    <name evidence="2" type="ORF">J5N97_014889</name>
</gene>
<reference evidence="2" key="2">
    <citation type="journal article" date="2022" name="Hortic Res">
        <title>The genome of Dioscorea zingiberensis sheds light on the biosynthesis, origin and evolution of the medicinally important diosgenin saponins.</title>
        <authorList>
            <person name="Li Y."/>
            <person name="Tan C."/>
            <person name="Li Z."/>
            <person name="Guo J."/>
            <person name="Li S."/>
            <person name="Chen X."/>
            <person name="Wang C."/>
            <person name="Dai X."/>
            <person name="Yang H."/>
            <person name="Song W."/>
            <person name="Hou L."/>
            <person name="Xu J."/>
            <person name="Tong Z."/>
            <person name="Xu A."/>
            <person name="Yuan X."/>
            <person name="Wang W."/>
            <person name="Yang Q."/>
            <person name="Chen L."/>
            <person name="Sun Z."/>
            <person name="Wang K."/>
            <person name="Pan B."/>
            <person name="Chen J."/>
            <person name="Bao Y."/>
            <person name="Liu F."/>
            <person name="Qi X."/>
            <person name="Gang D.R."/>
            <person name="Wen J."/>
            <person name="Li J."/>
        </authorList>
    </citation>
    <scope>NUCLEOTIDE SEQUENCE</scope>
    <source>
        <strain evidence="2">Dzin_1.0</strain>
    </source>
</reference>
<comment type="caution">
    <text evidence="2">The sequence shown here is derived from an EMBL/GenBank/DDBJ whole genome shotgun (WGS) entry which is preliminary data.</text>
</comment>
<accession>A0A9D5CT66</accession>
<proteinExistence type="inferred from homology"/>
<keyword evidence="3" id="KW-1185">Reference proteome</keyword>
<dbReference type="InterPro" id="IPR021298">
    <property type="entry name" value="CFAP298"/>
</dbReference>
<dbReference type="EMBL" id="JAGGNH010000003">
    <property type="protein sequence ID" value="KAJ0979415.1"/>
    <property type="molecule type" value="Genomic_DNA"/>
</dbReference>
<comment type="similarity">
    <text evidence="1">Belongs to the CFAP298 family.</text>
</comment>
<dbReference type="AlphaFoldDB" id="A0A9D5CT66"/>
<evidence type="ECO:0000256" key="1">
    <source>
        <dbReference type="ARBA" id="ARBA00009619"/>
    </source>
</evidence>
<dbReference type="Pfam" id="PF11069">
    <property type="entry name" value="CFAP298"/>
    <property type="match status" value="1"/>
</dbReference>
<evidence type="ECO:0000313" key="2">
    <source>
        <dbReference type="EMBL" id="KAJ0979415.1"/>
    </source>
</evidence>